<dbReference type="AlphaFoldDB" id="E8N0J2"/>
<evidence type="ECO:0000313" key="4">
    <source>
        <dbReference type="EMBL" id="BAJ64741.1"/>
    </source>
</evidence>
<evidence type="ECO:0000256" key="1">
    <source>
        <dbReference type="ARBA" id="ARBA00009670"/>
    </source>
</evidence>
<dbReference type="InterPro" id="IPR004147">
    <property type="entry name" value="ABC1_dom"/>
</dbReference>
<dbReference type="OrthoDB" id="9795390at2"/>
<feature type="transmembrane region" description="Helical" evidence="2">
    <location>
        <begin position="535"/>
        <end position="560"/>
    </location>
</feature>
<dbReference type="PANTHER" id="PTHR10566">
    <property type="entry name" value="CHAPERONE-ACTIVITY OF BC1 COMPLEX CABC1 -RELATED"/>
    <property type="match status" value="1"/>
</dbReference>
<dbReference type="EMBL" id="AP012029">
    <property type="protein sequence ID" value="BAJ64741.1"/>
    <property type="molecule type" value="Genomic_DNA"/>
</dbReference>
<dbReference type="PANTHER" id="PTHR10566:SF113">
    <property type="entry name" value="PROTEIN ACTIVITY OF BC1 COMPLEX KINASE 7, CHLOROPLASTIC"/>
    <property type="match status" value="1"/>
</dbReference>
<dbReference type="Proteomes" id="UP000008922">
    <property type="component" value="Chromosome"/>
</dbReference>
<dbReference type="InParanoid" id="E8N0J2"/>
<proteinExistence type="inferred from homology"/>
<keyword evidence="2" id="KW-0472">Membrane</keyword>
<dbReference type="InterPro" id="IPR011009">
    <property type="entry name" value="Kinase-like_dom_sf"/>
</dbReference>
<dbReference type="KEGG" id="atm:ANT_27150"/>
<keyword evidence="2" id="KW-0812">Transmembrane</keyword>
<comment type="similarity">
    <text evidence="1">Belongs to the protein kinase superfamily. ADCK protein kinase family.</text>
</comment>
<dbReference type="CDD" id="cd05121">
    <property type="entry name" value="ABC1_ADCK3-like"/>
    <property type="match status" value="1"/>
</dbReference>
<keyword evidence="2" id="KW-1133">Transmembrane helix</keyword>
<accession>E8N0J2</accession>
<gene>
    <name evidence="4" type="ordered locus">ANT_27150</name>
</gene>
<dbReference type="InterPro" id="IPR050154">
    <property type="entry name" value="UbiB_kinase"/>
</dbReference>
<dbReference type="eggNOG" id="COG0661">
    <property type="taxonomic scope" value="Bacteria"/>
</dbReference>
<organism evidence="4 5">
    <name type="scientific">Anaerolinea thermophila (strain DSM 14523 / JCM 11388 / NBRC 100420 / UNI-1)</name>
    <dbReference type="NCBI Taxonomy" id="926569"/>
    <lineage>
        <taxon>Bacteria</taxon>
        <taxon>Bacillati</taxon>
        <taxon>Chloroflexota</taxon>
        <taxon>Anaerolineae</taxon>
        <taxon>Anaerolineales</taxon>
        <taxon>Anaerolineaceae</taxon>
        <taxon>Anaerolinea</taxon>
    </lineage>
</organism>
<name>E8N0J2_ANATU</name>
<feature type="domain" description="ABC1 atypical kinase-like" evidence="3">
    <location>
        <begin position="106"/>
        <end position="349"/>
    </location>
</feature>
<dbReference type="SUPFAM" id="SSF56112">
    <property type="entry name" value="Protein kinase-like (PK-like)"/>
    <property type="match status" value="1"/>
</dbReference>
<evidence type="ECO:0000259" key="3">
    <source>
        <dbReference type="Pfam" id="PF03109"/>
    </source>
</evidence>
<keyword evidence="5" id="KW-1185">Reference proteome</keyword>
<evidence type="ECO:0000256" key="2">
    <source>
        <dbReference type="SAM" id="Phobius"/>
    </source>
</evidence>
<sequence>MMKAGRVALFPLLPEFHFHRYREIVRVLLNHGLEFLFARLDPQWAPIRRFLRLPAGSVAAPSMPDEVALHLRLALEELGVTFIKLGQILSTRPDLLPPEFIRELSRLQDSVPPLPWEVIRPVIEQELGRPLEDVFAWIDPQPLASASLAQVHFARLYDGKEVVLKVQRPGVPRQVKVDLDILTAWARRVAGTRLGQYYDFVGVVDEFAFTLRNELDYRREARNAERFRRNFAGEPYLHIPEVYWQYTTQRLLVMEYLNGIKIDQFDRLRAEGYDLKRIALNSARIVIKEVLEDGFFHADPHPGNFVILPGEVIGAMDFGMVGFLRECDRADLVRLYIVSVRLDAEGIVDQLIRMGAADVHVNRKQLALDINRLLMKYANLPLKEIRAREVIEEVTPIMFRHHLRLPSNLWLLGKTLAMMEGIGLQLDPDFDVFAVSEPYVQKLTLEMFLPNRAWLEQGLQMGMEWEQFIRALPRTGLQMLEDLERREPLPLQIAGAERFMTQVHRLFIYLVFGILLAALIVALAFLLAMSPTGDWTRILLGGALFLVLGVSIGLLISMFWNRPR</sequence>
<feature type="transmembrane region" description="Helical" evidence="2">
    <location>
        <begin position="506"/>
        <end position="529"/>
    </location>
</feature>
<evidence type="ECO:0000313" key="5">
    <source>
        <dbReference type="Proteomes" id="UP000008922"/>
    </source>
</evidence>
<dbReference type="Pfam" id="PF03109">
    <property type="entry name" value="ABC1"/>
    <property type="match status" value="1"/>
</dbReference>
<dbReference type="STRING" id="926569.ANT_27150"/>
<protein>
    <recommendedName>
        <fullName evidence="3">ABC1 atypical kinase-like domain-containing protein</fullName>
    </recommendedName>
</protein>
<reference evidence="4 5" key="1">
    <citation type="submission" date="2010-12" db="EMBL/GenBank/DDBJ databases">
        <title>Whole genome sequence of Anaerolinea thermophila UNI-1.</title>
        <authorList>
            <person name="Narita-Yamada S."/>
            <person name="Kishi E."/>
            <person name="Watanabe Y."/>
            <person name="Takasaki K."/>
            <person name="Ankai A."/>
            <person name="Oguchi A."/>
            <person name="Fukui S."/>
            <person name="Takahashi M."/>
            <person name="Yashiro I."/>
            <person name="Hosoyama A."/>
            <person name="Sekiguchi Y."/>
            <person name="Hanada S."/>
            <person name="Fujita N."/>
        </authorList>
    </citation>
    <scope>NUCLEOTIDE SEQUENCE [LARGE SCALE GENOMIC DNA]</scope>
    <source>
        <strain evidence="5">DSM 14523 / JCM 11388 / NBRC 100420 / UNI-1</strain>
    </source>
</reference>
<dbReference type="HOGENOM" id="CLU_006533_0_2_0"/>